<protein>
    <submittedName>
        <fullName evidence="3">UBA domain-containing protein</fullName>
    </submittedName>
</protein>
<dbReference type="InterPro" id="IPR026847">
    <property type="entry name" value="VPS13"/>
</dbReference>
<dbReference type="PANTHER" id="PTHR16166">
    <property type="entry name" value="VACUOLAR PROTEIN SORTING-ASSOCIATED PROTEIN VPS13"/>
    <property type="match status" value="1"/>
</dbReference>
<dbReference type="STRING" id="6205.A0A0R3X288"/>
<dbReference type="InterPro" id="IPR009060">
    <property type="entry name" value="UBA-like_sf"/>
</dbReference>
<proteinExistence type="predicted"/>
<evidence type="ECO:0000256" key="1">
    <source>
        <dbReference type="SAM" id="MobiDB-lite"/>
    </source>
</evidence>
<feature type="region of interest" description="Disordered" evidence="1">
    <location>
        <begin position="1893"/>
        <end position="1912"/>
    </location>
</feature>
<dbReference type="GO" id="GO:0007005">
    <property type="term" value="P:mitochondrion organization"/>
    <property type="evidence" value="ECO:0007669"/>
    <property type="project" value="TreeGrafter"/>
</dbReference>
<dbReference type="SUPFAM" id="SSF46934">
    <property type="entry name" value="UBA-like"/>
    <property type="match status" value="1"/>
</dbReference>
<dbReference type="Pfam" id="PF25036">
    <property type="entry name" value="VPS13_VAB"/>
    <property type="match status" value="1"/>
</dbReference>
<dbReference type="Gene3D" id="1.10.8.10">
    <property type="entry name" value="DNA helicase RuvA subunit, C-terminal domain"/>
    <property type="match status" value="1"/>
</dbReference>
<dbReference type="GO" id="GO:0006623">
    <property type="term" value="P:protein targeting to vacuole"/>
    <property type="evidence" value="ECO:0007669"/>
    <property type="project" value="TreeGrafter"/>
</dbReference>
<dbReference type="WBParaSite" id="TTAC_0000738801-mRNA-1">
    <property type="protein sequence ID" value="TTAC_0000738801-mRNA-1"/>
    <property type="gene ID" value="TTAC_0000738801"/>
</dbReference>
<feature type="compositionally biased region" description="Gly residues" evidence="1">
    <location>
        <begin position="1902"/>
        <end position="1911"/>
    </location>
</feature>
<name>A0A0R3X288_HYDTA</name>
<dbReference type="InterPro" id="IPR009543">
    <property type="entry name" value="VPS13_VAB"/>
</dbReference>
<evidence type="ECO:0000259" key="2">
    <source>
        <dbReference type="PROSITE" id="PS50030"/>
    </source>
</evidence>
<reference evidence="3" key="1">
    <citation type="submission" date="2016-04" db="UniProtKB">
        <authorList>
            <consortium name="WormBaseParasite"/>
        </authorList>
    </citation>
    <scope>IDENTIFICATION</scope>
</reference>
<evidence type="ECO:0000313" key="3">
    <source>
        <dbReference type="WBParaSite" id="TTAC_0000738801-mRNA-1"/>
    </source>
</evidence>
<sequence length="3368" mass="370579">LSLLFFLQKIYSQAPIGEAASVVMVPGIAMRFRMPLLVVETFTEMSGEAHPLGLTRLSLREFFVTASLIPSTSVGNIGSDLTRIEATLASLLLENLLPGYSEENRYLLYSHPPSKLQPSRSSPWTCNRRRRSLTASCPSLIESSSWTGFTDSVAIPFSKSLQRAHPSINFGFCDSEKEEDRVGTKLMLSDRCRRRSSLQLGHLQHPTEGEAGSGGNDQFVRIRVLLVDRDSLLFTTKYQSTHAFVDVAFSSLTCYFSLHPWVLLLDFLGLGSPLTACDEFDTPTASVTPSSSSTTALTVPAVDNNFQQAKDAEKLTSEVETLTVITLGVSTFSLLLDTVSKASYPASPLLHASASSLHLRLTSHSRPIEAGGEWLHLTGRLASASVHDLTQLGRHLYPQRFLAGSGRGGCGDYLFFALTKYQLPDPDVTRRAEDGRLELRLGPAYYVHTQDFLVTVIDTLDSFLQYQDLMNRVRASSEGYKVRQGAPISMRLRLDVKAEAPILVVPVSAASENVLVCNLGTLTAVNDFCWHTNVVNSEDGGDPSHETPRGSTLQLNQRQACKYCSSNVWWCDDSGEAGSKDVMTQSFYPTSAITDDDSRSTTEDIDKSPCLLDCIQLNLDQIEVYIGKRHDKTDSVNVECSRVLYFDTFCILPEAAALTQLFGLSIVVERNLCGGRGQHAVPDWRLSARLRPSSPLHIGLRDYTLLRGILEHNISAPSRSADSTASASVLVKSKWDGSVGAVNEVGQINLLTSLRFLTAYYLQNREPMYTRRPYRVLAFTFDLVDVSIYLSVPSDWPSQRHVKSSSNSSFCRLDLTRSRLSYDSFSCGGHVIDLACTAVTFTDTRFESNETITSPQFRVTQVVTPVGGDVGNTASATTSSSMTFILRSMRLILALDWLVDLHRFLTIPSMAPYASTSSSPTDGLLRGDGGVQMGGEGNNRVLNPLIIDTNQGDEQKRYPEPQGTSDLRVFADQTEFVIMDNSAQLETNTVILSGAMCFLLRSGGALSQALMHLCLHGVGLYTVTGCTDDSRAVIVEPTDLTVALIPPASQNKRHRQSPSPVCGGLQDLLVPRADLEVRTSTLRTHFSYTDSLLFLALLDSFREQTAYAFGSPIATTNCAFAAPVGAADTSIDHLVAKLVEMGFSTEEAAQALRTTSGRLDEAIAVLVTPQPPNVPTDPPHSRVVLWLRSLVDQLTPHVSSISFYSDFSLCLIDDCMDADVPLAEVTISGWFMNFGLAFHGCLVQHYALDPAQDYLRRCLGDQTLLLNPYLDISLNWSLTGWAVGRAMGKLAVRYYNRDLSALEPAIEPFRCICHWRLCDCGSSKGDRAIIELHSPDTINVNLTVALVRLTQLVIQKTQSTRLDRQLRSHRRRHRAPFVPFCLSNQTGEKLRFKRATASSCFGTDDDEGEWTVMDVDACVELPFQSALAATGRGQIQVQDSGRISHGSFTTTPRLFLQVEGWTPAYPVALDRLGVFWRTIRLQKRQNHKMSPVTRLVIEIVRRGSAQNVVIVRSGLTLTNRLSPHLALEVGLAYAPPLPSSSAIASAVELSGTAALVVRSGVRLAFGETRALPLSLAARSNGDGSERLCFRPVCVTNGGTDDTSHSDVIFDWSQQLCVQHFENSGTREVEMKFPATLEEVMDWRRLTNPGDFDECVMVCRRLKSGSEIGLYSATVASPNRSTTRPAPRQLPWLFCVTAVRDSFPPDPLFREVSLVLPGHHLTVGPALRIVNLLPCDLTYFVEGTHIRSRLPANKAASVFEVSCTSTLRFGVHLENFQHCKSIHIPPATFSDTVLINLFDQFGRLLQIKAEVYTRALGARHITLSAVCWLINHSGLPLVFAAQAPSSLASPSEWQAPGSPEHRLLTAGQSEEQEVARLASPLLFSPVTTDTISGNSAGISVGDGSVGGGGGTSSNGRSHLSWSLQVRLGALYQPSEGIGREDVAWLPRWSSPVALNKSGEALMLRLKAAGMESRPDLLYSVGVEVRNGVGLHGMTTIVTFVPRFMISNQTNFQLQFAQRFSLDSTTLKPMDIHPQCNVPFHWPRQDLDQLLCFRAFIGDEIWPSDCHADVALIATHWSGGVQIDKPRSYHLMLRMPTRPQTRSCTSSMSSLAESLFLRIDVVLRSATLFVIISDATHLPPPYRIENRSPVALYYQQSIDSSGFEGLPPPSPTSTNATARQWSGSIRLNLLPPRSMVNYAPEEPLLPPYLSVGVQGDLNNFYDLSKPGPGSRLVYDNCVYIGVSGVAGDSNRCIPDSQTSQDLGGYSPVLDVIVESEKVRRVVLRRNRPGDRSQLWYLSSQGFLVHEGSTAPQAPIRRRGRLLSKRNSWVLDIDTSEMALEEALMQHPLDSGTLENFELGILCLARLTSRRKNTQTWRFDRGFLINAASFCVQALRRHWKVGSAPPDFVFVARPRVRGISSEGKRGVKGERQSLVSESLGAARIYHHWLRPGSGSLDVEVLTDGPVRVLRISDPQEPIQDIPALSFRSHKHSFVASTHLRLLLDLPSGIGVSVISARCEELCYASLLGLRFAMERYYPSYGPIDAGREVTEVEVADDGDAVFIDVPDQSRGCDSSIGVGDEVVSSFAAEGRPIEELRLQLGKIQIDNQIAGASLPVLLFHVSPVKSPTAATSSKKVSKGVVEGRLLRPSEGGDDINGRELEHLFQTGNESVHTTSKLDQVIVTWPNLTMRSLRLLHTGWRAEIFALLEVKLDRMVMQAEELLLLKLIQFSRHFWTSSPPAILSTEDVRSVDFLHQAALEAEGSYSRQISPPSISSDDFLYFDRLRVLFSPIRVTMQTAEGRLGPEFYDVHRLLPKLMSFTDADIRLVHPSICFSTPLSVHPGEFMREHCLESSRFLIEQLSQHFEARLRAQTLRIFGSVDVLGNPLGLMSDISSGICDLADMDFSGLVRNVAHGVGDSTAKACLSHLLLGFFKIVSDVHQLLSLKVVGSVSQLVHTLSMDENHQLRRRAIMGTPRQCPGSGAYLASPYITAAYAATSRAVEGVAEERLDDFEVTALFSGKLAEGKQSGGSRDSLFDQTAPFRAGLRGFVHGMVGGVTSMVTQPIHGACEEDGLKGFVYGVGRGLIGTVTKPVGGVLDLVSGAMTSLREAARPSSTGRPLRMRPRRALSMPLRAYSLGAAVGQLLLRRLSVHSYTIAHEPAAVVIVSLDDLKDSEGCSVNRLLKASRQQWEEERPEMVICVLKCQLAAVSVIVTDRAVWCIRNFTLHGVKRTPDSFFGNEDRDATNVMFVVPYFYLKSVRLSQRVPGKEKSGGPQGFIPSGAAESAGSSYLEFQLERRQRELRFDRADWAQEVLAEVSEAHFRYVQSLMELRRDRSVDLALQSHPLALPFGPPFVDATHFAQMGECKECENE</sequence>
<dbReference type="PROSITE" id="PS50030">
    <property type="entry name" value="UBA"/>
    <property type="match status" value="1"/>
</dbReference>
<dbReference type="PANTHER" id="PTHR16166:SF141">
    <property type="entry name" value="INTERMEMBRANE LIPID TRANSFER PROTEIN VPS13D"/>
    <property type="match status" value="1"/>
</dbReference>
<feature type="domain" description="UBA" evidence="2">
    <location>
        <begin position="1126"/>
        <end position="1169"/>
    </location>
</feature>
<dbReference type="InterPro" id="IPR015940">
    <property type="entry name" value="UBA"/>
</dbReference>
<dbReference type="GO" id="GO:0045053">
    <property type="term" value="P:protein retention in Golgi apparatus"/>
    <property type="evidence" value="ECO:0007669"/>
    <property type="project" value="TreeGrafter"/>
</dbReference>
<organism evidence="3">
    <name type="scientific">Hydatigena taeniaeformis</name>
    <name type="common">Feline tapeworm</name>
    <name type="synonym">Taenia taeniaeformis</name>
    <dbReference type="NCBI Taxonomy" id="6205"/>
    <lineage>
        <taxon>Eukaryota</taxon>
        <taxon>Metazoa</taxon>
        <taxon>Spiralia</taxon>
        <taxon>Lophotrochozoa</taxon>
        <taxon>Platyhelminthes</taxon>
        <taxon>Cestoda</taxon>
        <taxon>Eucestoda</taxon>
        <taxon>Cyclophyllidea</taxon>
        <taxon>Taeniidae</taxon>
        <taxon>Hydatigera</taxon>
    </lineage>
</organism>
<dbReference type="CDD" id="cd14270">
    <property type="entry name" value="UBA"/>
    <property type="match status" value="1"/>
</dbReference>
<accession>A0A0R3X288</accession>